<keyword evidence="3" id="KW-1185">Reference proteome</keyword>
<keyword evidence="1" id="KW-1133">Transmembrane helix</keyword>
<proteinExistence type="predicted"/>
<sequence length="348" mass="36222">MPQREHGGDPAANRPGRPSGRIAAGVAGALWPIVLAVPQTGWTFLSYRPYAYGRDEVALAAVLVLVATVPPVAVLGALLRRAAVPRPWATAITALPLAGTSAVVFASWATAPWPLAWLGFPPMCAGVAVLVVRLARRTAWARGVAAASAALLIALAGTGAAQYAAGLRAEARADVAAVIGHAVVLDREGWTPVAAHASPDALTTVYRSGTDPARRLEVSGYGDPDYGGYDDPCGLEGLESACVERDGHVLRRVGTGVELITRFDGDYAVVEAPVSDPPARESELLAAADALARPTGHQRAELRELVVEDVWEMNVPGYAGVWDGWIGWGDAGQDVDGHGVGGQGQTAW</sequence>
<dbReference type="AlphaFoldDB" id="A0A9X3SGY5"/>
<gene>
    <name evidence="2" type="ORF">LG943_24060</name>
</gene>
<organism evidence="2 3">
    <name type="scientific">Streptomonospora mangrovi</name>
    <dbReference type="NCBI Taxonomy" id="2883123"/>
    <lineage>
        <taxon>Bacteria</taxon>
        <taxon>Bacillati</taxon>
        <taxon>Actinomycetota</taxon>
        <taxon>Actinomycetes</taxon>
        <taxon>Streptosporangiales</taxon>
        <taxon>Nocardiopsidaceae</taxon>
        <taxon>Streptomonospora</taxon>
    </lineage>
</organism>
<feature type="transmembrane region" description="Helical" evidence="1">
    <location>
        <begin position="22"/>
        <end position="45"/>
    </location>
</feature>
<feature type="transmembrane region" description="Helical" evidence="1">
    <location>
        <begin position="91"/>
        <end position="109"/>
    </location>
</feature>
<feature type="transmembrane region" description="Helical" evidence="1">
    <location>
        <begin position="144"/>
        <end position="165"/>
    </location>
</feature>
<dbReference type="RefSeq" id="WP_270074619.1">
    <property type="nucleotide sequence ID" value="NZ_JAJAQC010000055.1"/>
</dbReference>
<evidence type="ECO:0000313" key="3">
    <source>
        <dbReference type="Proteomes" id="UP001140076"/>
    </source>
</evidence>
<name>A0A9X3SGY5_9ACTN</name>
<dbReference type="EMBL" id="JAJAQC010000055">
    <property type="protein sequence ID" value="MDA0567372.1"/>
    <property type="molecule type" value="Genomic_DNA"/>
</dbReference>
<keyword evidence="1" id="KW-0812">Transmembrane</keyword>
<keyword evidence="1" id="KW-0472">Membrane</keyword>
<dbReference type="Proteomes" id="UP001140076">
    <property type="component" value="Unassembled WGS sequence"/>
</dbReference>
<feature type="transmembrane region" description="Helical" evidence="1">
    <location>
        <begin position="57"/>
        <end position="79"/>
    </location>
</feature>
<accession>A0A9X3SGY5</accession>
<feature type="transmembrane region" description="Helical" evidence="1">
    <location>
        <begin position="115"/>
        <end position="132"/>
    </location>
</feature>
<evidence type="ECO:0000313" key="2">
    <source>
        <dbReference type="EMBL" id="MDA0567372.1"/>
    </source>
</evidence>
<reference evidence="2" key="1">
    <citation type="submission" date="2021-10" db="EMBL/GenBank/DDBJ databases">
        <title>Streptomonospora sp. nov., isolated from mangrove soil.</title>
        <authorList>
            <person name="Chen X."/>
            <person name="Ge X."/>
            <person name="Liu W."/>
        </authorList>
    </citation>
    <scope>NUCLEOTIDE SEQUENCE</scope>
    <source>
        <strain evidence="2">S1-112</strain>
    </source>
</reference>
<protein>
    <submittedName>
        <fullName evidence="2">Uncharacterized protein</fullName>
    </submittedName>
</protein>
<comment type="caution">
    <text evidence="2">The sequence shown here is derived from an EMBL/GenBank/DDBJ whole genome shotgun (WGS) entry which is preliminary data.</text>
</comment>
<evidence type="ECO:0000256" key="1">
    <source>
        <dbReference type="SAM" id="Phobius"/>
    </source>
</evidence>